<reference evidence="2" key="1">
    <citation type="journal article" date="2023" name="Mol. Phylogenet. Evol.">
        <title>Genome-scale phylogeny and comparative genomics of the fungal order Sordariales.</title>
        <authorList>
            <person name="Hensen N."/>
            <person name="Bonometti L."/>
            <person name="Westerberg I."/>
            <person name="Brannstrom I.O."/>
            <person name="Guillou S."/>
            <person name="Cros-Aarteil S."/>
            <person name="Calhoun S."/>
            <person name="Haridas S."/>
            <person name="Kuo A."/>
            <person name="Mondo S."/>
            <person name="Pangilinan J."/>
            <person name="Riley R."/>
            <person name="LaButti K."/>
            <person name="Andreopoulos B."/>
            <person name="Lipzen A."/>
            <person name="Chen C."/>
            <person name="Yan M."/>
            <person name="Daum C."/>
            <person name="Ng V."/>
            <person name="Clum A."/>
            <person name="Steindorff A."/>
            <person name="Ohm R.A."/>
            <person name="Martin F."/>
            <person name="Silar P."/>
            <person name="Natvig D.O."/>
            <person name="Lalanne C."/>
            <person name="Gautier V."/>
            <person name="Ament-Velasquez S.L."/>
            <person name="Kruys A."/>
            <person name="Hutchinson M.I."/>
            <person name="Powell A.J."/>
            <person name="Barry K."/>
            <person name="Miller A.N."/>
            <person name="Grigoriev I.V."/>
            <person name="Debuchy R."/>
            <person name="Gladieux P."/>
            <person name="Hiltunen Thoren M."/>
            <person name="Johannesson H."/>
        </authorList>
    </citation>
    <scope>NUCLEOTIDE SEQUENCE</scope>
    <source>
        <strain evidence="2">CBS 333.67</strain>
    </source>
</reference>
<keyword evidence="3" id="KW-1185">Reference proteome</keyword>
<evidence type="ECO:0000313" key="2">
    <source>
        <dbReference type="EMBL" id="KAK3301719.1"/>
    </source>
</evidence>
<protein>
    <recommendedName>
        <fullName evidence="4">Geranylgeranyl pyrophosphate synthetase</fullName>
    </recommendedName>
</protein>
<feature type="compositionally biased region" description="Basic and acidic residues" evidence="1">
    <location>
        <begin position="365"/>
        <end position="378"/>
    </location>
</feature>
<organism evidence="2 3">
    <name type="scientific">Chaetomium strumarium</name>
    <dbReference type="NCBI Taxonomy" id="1170767"/>
    <lineage>
        <taxon>Eukaryota</taxon>
        <taxon>Fungi</taxon>
        <taxon>Dikarya</taxon>
        <taxon>Ascomycota</taxon>
        <taxon>Pezizomycotina</taxon>
        <taxon>Sordariomycetes</taxon>
        <taxon>Sordariomycetidae</taxon>
        <taxon>Sordariales</taxon>
        <taxon>Chaetomiaceae</taxon>
        <taxon>Chaetomium</taxon>
    </lineage>
</organism>
<evidence type="ECO:0000313" key="3">
    <source>
        <dbReference type="Proteomes" id="UP001273166"/>
    </source>
</evidence>
<gene>
    <name evidence="2" type="ORF">B0T15DRAFT_441815</name>
</gene>
<comment type="caution">
    <text evidence="2">The sequence shown here is derived from an EMBL/GenBank/DDBJ whole genome shotgun (WGS) entry which is preliminary data.</text>
</comment>
<dbReference type="GeneID" id="87884754"/>
<proteinExistence type="predicted"/>
<reference evidence="2" key="2">
    <citation type="submission" date="2023-06" db="EMBL/GenBank/DDBJ databases">
        <authorList>
            <consortium name="Lawrence Berkeley National Laboratory"/>
            <person name="Mondo S.J."/>
            <person name="Hensen N."/>
            <person name="Bonometti L."/>
            <person name="Westerberg I."/>
            <person name="Brannstrom I.O."/>
            <person name="Guillou S."/>
            <person name="Cros-Aarteil S."/>
            <person name="Calhoun S."/>
            <person name="Haridas S."/>
            <person name="Kuo A."/>
            <person name="Pangilinan J."/>
            <person name="Riley R."/>
            <person name="Labutti K."/>
            <person name="Andreopoulos B."/>
            <person name="Lipzen A."/>
            <person name="Chen C."/>
            <person name="Yanf M."/>
            <person name="Daum C."/>
            <person name="Ng V."/>
            <person name="Clum A."/>
            <person name="Steindorff A."/>
            <person name="Ohm R."/>
            <person name="Martin F."/>
            <person name="Silar P."/>
            <person name="Natvig D."/>
            <person name="Lalanne C."/>
            <person name="Gautier V."/>
            <person name="Ament-Velasquez S.L."/>
            <person name="Kruys A."/>
            <person name="Hutchinson M.I."/>
            <person name="Powell A.J."/>
            <person name="Barry K."/>
            <person name="Miller A.N."/>
            <person name="Grigoriev I.V."/>
            <person name="Debuchy R."/>
            <person name="Gladieux P."/>
            <person name="Thoren M.H."/>
            <person name="Johannesson H."/>
        </authorList>
    </citation>
    <scope>NUCLEOTIDE SEQUENCE</scope>
    <source>
        <strain evidence="2">CBS 333.67</strain>
    </source>
</reference>
<dbReference type="PANTHER" id="PTHR35179:SF2">
    <property type="entry name" value="START DOMAIN-CONTAINING PROTEIN"/>
    <property type="match status" value="1"/>
</dbReference>
<dbReference type="PANTHER" id="PTHR35179">
    <property type="entry name" value="PROTEIN CBG02620"/>
    <property type="match status" value="1"/>
</dbReference>
<dbReference type="AlphaFoldDB" id="A0AAJ0GKP6"/>
<dbReference type="RefSeq" id="XP_062717499.1">
    <property type="nucleotide sequence ID" value="XM_062865925.1"/>
</dbReference>
<sequence length="396" mass="43673">MASSTITSLSHSELASLSAPDGKITGVQHLASYNWLERPAATISVPGGPPRWSPPSHAPKLTPDAGTVYIDQNAARNPRSPLEPLFLALYTEHPDFNIGDVDLVTDRNNIRKLLRFVQGSSTDPFQIRVEVAGKKTALFTRVEERTTETIQGFRGYGHSFEKAYTKGQSDSAGHHRIVSYAFGGLRCIVRHEVDGYVHDKKAAVDVADDLGDAMKKLAISKPGVAIKYPGMLSIEEQGNAVDLSTTLEIKTRASHRALDMADVSPQLWISQTPRLVVGYHRRGVFDDVRLRDMTRDLAQWETRNQKHLSMLAGLLKKIIDVVGSGSGDRRALVKYEGGSVLKIVTVEGARAALPEYWYPKWETKEEQKVEGVDVKEDTEGATAVENKKEDTDQSAK</sequence>
<name>A0AAJ0GKP6_9PEZI</name>
<dbReference type="Proteomes" id="UP001273166">
    <property type="component" value="Unassembled WGS sequence"/>
</dbReference>
<feature type="compositionally biased region" description="Basic and acidic residues" evidence="1">
    <location>
        <begin position="385"/>
        <end position="396"/>
    </location>
</feature>
<evidence type="ECO:0000256" key="1">
    <source>
        <dbReference type="SAM" id="MobiDB-lite"/>
    </source>
</evidence>
<feature type="region of interest" description="Disordered" evidence="1">
    <location>
        <begin position="365"/>
        <end position="396"/>
    </location>
</feature>
<evidence type="ECO:0008006" key="4">
    <source>
        <dbReference type="Google" id="ProtNLM"/>
    </source>
</evidence>
<accession>A0AAJ0GKP6</accession>
<dbReference type="EMBL" id="JAUDZG010000008">
    <property type="protein sequence ID" value="KAK3301719.1"/>
    <property type="molecule type" value="Genomic_DNA"/>
</dbReference>